<dbReference type="Pfam" id="PF04773">
    <property type="entry name" value="FecR"/>
    <property type="match status" value="1"/>
</dbReference>
<keyword evidence="1" id="KW-0812">Transmembrane</keyword>
<sequence length="344" mass="39852">MKHHDHEKSVPWNLIIPKLKQEISADEERQLETWLRSSNNEALFKELQLLWEKIQANVENYTPNTEYYWNELVNRMHASEPKQTEKPAKKRFELKRIYRYAVVACIAVAIGCSFYIGFLNGQPEAMPQLYSNLSGKSKVLLPDGSEVWMHTETSLQYGSQMNKDERIVNVTGEAYFDVAHDADKPFIVQTEGMRIVVHGTKFNVDAFPGSENTLVSLVEGSVSLETETENRFLKPGETATFNRKTLTLKVEKDDVHFASSWANTQLVFRNRSLGDICKLLSKWYRVKIDVDPTLSNKYFYTFTLRSEPLDEILRIMARIQPMKYTFNEENELTISFADTKQKVK</sequence>
<dbReference type="GO" id="GO:0016989">
    <property type="term" value="F:sigma factor antagonist activity"/>
    <property type="evidence" value="ECO:0007669"/>
    <property type="project" value="TreeGrafter"/>
</dbReference>
<keyword evidence="1" id="KW-0472">Membrane</keyword>
<evidence type="ECO:0000259" key="2">
    <source>
        <dbReference type="Pfam" id="PF04773"/>
    </source>
</evidence>
<evidence type="ECO:0000313" key="4">
    <source>
        <dbReference type="EMBL" id="RGZ49888.1"/>
    </source>
</evidence>
<dbReference type="Pfam" id="PF16344">
    <property type="entry name" value="FecR_C"/>
    <property type="match status" value="1"/>
</dbReference>
<dbReference type="EMBL" id="QSEE01000005">
    <property type="protein sequence ID" value="RGZ49888.1"/>
    <property type="molecule type" value="Genomic_DNA"/>
</dbReference>
<name>A0A413NMY9_BACUN</name>
<dbReference type="InterPro" id="IPR006860">
    <property type="entry name" value="FecR"/>
</dbReference>
<feature type="transmembrane region" description="Helical" evidence="1">
    <location>
        <begin position="97"/>
        <end position="118"/>
    </location>
</feature>
<protein>
    <submittedName>
        <fullName evidence="4">DUF4974 domain-containing protein</fullName>
    </submittedName>
</protein>
<dbReference type="PANTHER" id="PTHR30273">
    <property type="entry name" value="PERIPLASMIC SIGNAL SENSOR AND SIGMA FACTOR ACTIVATOR FECR-RELATED"/>
    <property type="match status" value="1"/>
</dbReference>
<evidence type="ECO:0000313" key="5">
    <source>
        <dbReference type="Proteomes" id="UP000283684"/>
    </source>
</evidence>
<dbReference type="AlphaFoldDB" id="A0A413NMY9"/>
<evidence type="ECO:0000259" key="3">
    <source>
        <dbReference type="Pfam" id="PF16344"/>
    </source>
</evidence>
<reference evidence="4 5" key="1">
    <citation type="submission" date="2018-08" db="EMBL/GenBank/DDBJ databases">
        <title>A genome reference for cultivated species of the human gut microbiota.</title>
        <authorList>
            <person name="Zou Y."/>
            <person name="Xue W."/>
            <person name="Luo G."/>
        </authorList>
    </citation>
    <scope>NUCLEOTIDE SEQUENCE [LARGE SCALE GENOMIC DNA]</scope>
    <source>
        <strain evidence="4 5">AM50-4</strain>
    </source>
</reference>
<keyword evidence="1" id="KW-1133">Transmembrane helix</keyword>
<accession>A0A413NMY9</accession>
<feature type="domain" description="FecR protein" evidence="2">
    <location>
        <begin position="135"/>
        <end position="222"/>
    </location>
</feature>
<evidence type="ECO:0000256" key="1">
    <source>
        <dbReference type="SAM" id="Phobius"/>
    </source>
</evidence>
<dbReference type="InterPro" id="IPR012373">
    <property type="entry name" value="Ferrdict_sens_TM"/>
</dbReference>
<dbReference type="Gene3D" id="3.55.50.30">
    <property type="match status" value="1"/>
</dbReference>
<comment type="caution">
    <text evidence="4">The sequence shown here is derived from an EMBL/GenBank/DDBJ whole genome shotgun (WGS) entry which is preliminary data.</text>
</comment>
<proteinExistence type="predicted"/>
<gene>
    <name evidence="4" type="ORF">DW988_07500</name>
</gene>
<feature type="domain" description="Protein FecR C-terminal" evidence="3">
    <location>
        <begin position="266"/>
        <end position="334"/>
    </location>
</feature>
<dbReference type="PANTHER" id="PTHR30273:SF2">
    <property type="entry name" value="PROTEIN FECR"/>
    <property type="match status" value="1"/>
</dbReference>
<dbReference type="InterPro" id="IPR032508">
    <property type="entry name" value="FecR_C"/>
</dbReference>
<organism evidence="4 5">
    <name type="scientific">Bacteroides uniformis</name>
    <dbReference type="NCBI Taxonomy" id="820"/>
    <lineage>
        <taxon>Bacteria</taxon>
        <taxon>Pseudomonadati</taxon>
        <taxon>Bacteroidota</taxon>
        <taxon>Bacteroidia</taxon>
        <taxon>Bacteroidales</taxon>
        <taxon>Bacteroidaceae</taxon>
        <taxon>Bacteroides</taxon>
    </lineage>
</organism>
<dbReference type="PIRSF" id="PIRSF018266">
    <property type="entry name" value="FecR"/>
    <property type="match status" value="1"/>
</dbReference>
<dbReference type="Proteomes" id="UP000283684">
    <property type="component" value="Unassembled WGS sequence"/>
</dbReference>
<dbReference type="Gene3D" id="2.60.120.1440">
    <property type="match status" value="1"/>
</dbReference>